<dbReference type="InterPro" id="IPR027417">
    <property type="entry name" value="P-loop_NTPase"/>
</dbReference>
<feature type="domain" description="FtsK" evidence="8">
    <location>
        <begin position="1020"/>
        <end position="1214"/>
    </location>
</feature>
<sequence>MRWIRISVSDRTTSQSRHDLAISAEPQETAGVVLERIRSFLQLPQDTVFFCSADATKAGAAINETTGWCSLISAGVIADGDTITAEARSTGSGAVAGVGRTRLGATLAGPASPNDLAVAQRIELAVTGGPNAGARFPLAGGRLTIGRATSNDIVLDDGTVSRCHAVVEQTPTRLFIATARRDVPLLVDGCPLRFGARQVLSLGSTLRIGTSLLSPRLASPPNHGGSASISVPPMPPMPQDALPLPEETLPENHMPQEAPPDSHIAEVARPPDGESTPPSLSAPEPPDQPRPRSLTLATLIAPLVVAAVLVAATGSWLFLLMCAVSPILALAGFLSDRRSGKRRGKAHERRYREECQAFSRYLVQVLRHERSDLESRFPDLATLCAGLAAGAVPTQNCGLTAPEPQFRLGLATVPSRVEIDGAVPDFPGSPPQDTKPDSGKYRPGGTRWRPAICSAPVGVTLRSTLLIVADNQTRVGLASSLIVQLSAVGAWLVIAAPDPGNWEWARWLPRCAREDSVGAAVAVARTLDDPGRRVVMFIESEGESQGVLSAASAWQEEHPERRHIVVLAPRQPEPILSADRLTYRSNGGAELEYRSVPNQQGMSDRQNRAVVGLNSALSCLRDVSGISLDLLRSDVAETAARSLGRTGAGADHAGDDRTGSASLSTLLRCDRLSLTRRWNTTPYSTRVPLGLGETGPVCIDLARDGPHAVIAGTTGSGKSEFLQSLIFALAAVNRPDELQFVLIDYKGGSAFSECSRLPHAVGTVTDLDPQLAGRALRSLRAELKRRERLFAEFGAADLDGYRRLRQPDSPRVARLVVVIDEFRVLADELPDLISGLVRLAAVGRSLGVHLIVATQRPAGAVNADMKANMNLRIALRVRDAADSADLLDAPDAARIRVDQPGRGFIRSGNGPLIEFHAARAFGADDAAVPDDSPSVRLMSTADFGLGWAAFLKRAAATSAQAPVDPTDFAGAAEEIPRQAGPWLAPLPARVSTDDLPADAQDGRSNGLAIGLADCPELAAQPPLHWDLPHDGHLIVAGTSRTGRTSCVRTVLSRLGRPNAPETHVYILDATHDLRAAEALPFVGAIVTLDDDTRLARLLQRLSEEVSDRRRLFNAHQVTTIDEFQRAADASLPYLLLIIDGWEALSAKLEQLDGGRPVDVLIHLVRDGIAAGVRVLVTGGRSLLTSRLASLIPARLLLRLADRADLLLMGVPSAHIPAAMPPGRALLLGPLGGFDLADPLEVQLAIDDGAYSAAPPRSAKPGMRQPFRVRPLPDRILLRALLPATPAEEASSGIDPTPIVLGVGGDDLACARWDPGRRPGTLLIAGPRGSGRSNALAVIAEQAVAQRRTILCLAYAEGALQEFAETAGLSLGDGPVVAAAQAIATAAPGTLYLVDDLETVPREIETALLDRLVTGSTSLKPARDCIVCAGVSSLLGGGYSGLVPAMRAGRSGILLNPSGYADGEVLGLRVGTPGAQLPGRGLLALGRTPQPIQLALWEP</sequence>
<feature type="transmembrane region" description="Helical" evidence="6">
    <location>
        <begin position="293"/>
        <end position="310"/>
    </location>
</feature>
<dbReference type="EMBL" id="CP090958">
    <property type="protein sequence ID" value="WGW10836.1"/>
    <property type="molecule type" value="Genomic_DNA"/>
</dbReference>
<protein>
    <submittedName>
        <fullName evidence="9">FtsK/SpoIIIE domain-containing protein</fullName>
    </submittedName>
</protein>
<keyword evidence="6" id="KW-1133">Transmembrane helix</keyword>
<dbReference type="InterPro" id="IPR002543">
    <property type="entry name" value="FtsK_dom"/>
</dbReference>
<evidence type="ECO:0000259" key="7">
    <source>
        <dbReference type="PROSITE" id="PS50006"/>
    </source>
</evidence>
<dbReference type="Gene3D" id="2.60.200.20">
    <property type="match status" value="1"/>
</dbReference>
<dbReference type="InterPro" id="IPR008984">
    <property type="entry name" value="SMAD_FHA_dom_sf"/>
</dbReference>
<evidence type="ECO:0000256" key="5">
    <source>
        <dbReference type="SAM" id="MobiDB-lite"/>
    </source>
</evidence>
<dbReference type="Pfam" id="PF01580">
    <property type="entry name" value="FtsK_SpoIIIE"/>
    <property type="match status" value="2"/>
</dbReference>
<dbReference type="Pfam" id="PF16697">
    <property type="entry name" value="Yop-YscD_cpl"/>
    <property type="match status" value="1"/>
</dbReference>
<evidence type="ECO:0000256" key="6">
    <source>
        <dbReference type="SAM" id="Phobius"/>
    </source>
</evidence>
<keyword evidence="3 4" id="KW-0067">ATP-binding</keyword>
<feature type="compositionally biased region" description="Basic and acidic residues" evidence="5">
    <location>
        <begin position="263"/>
        <end position="272"/>
    </location>
</feature>
<dbReference type="InterPro" id="IPR050206">
    <property type="entry name" value="FtsK/SpoIIIE/SftA"/>
</dbReference>
<accession>A0ABY8QPT6</accession>
<dbReference type="PROSITE" id="PS50006">
    <property type="entry name" value="FHA_DOMAIN"/>
    <property type="match status" value="1"/>
</dbReference>
<evidence type="ECO:0000256" key="1">
    <source>
        <dbReference type="ARBA" id="ARBA00022553"/>
    </source>
</evidence>
<keyword evidence="2 4" id="KW-0547">Nucleotide-binding</keyword>
<dbReference type="SMART" id="SM00382">
    <property type="entry name" value="AAA"/>
    <property type="match status" value="3"/>
</dbReference>
<dbReference type="InterPro" id="IPR032030">
    <property type="entry name" value="YscD_cytoplasmic_dom"/>
</dbReference>
<dbReference type="SUPFAM" id="SSF49879">
    <property type="entry name" value="SMAD/FHA domain"/>
    <property type="match status" value="1"/>
</dbReference>
<evidence type="ECO:0000256" key="3">
    <source>
        <dbReference type="ARBA" id="ARBA00022840"/>
    </source>
</evidence>
<dbReference type="CDD" id="cd00060">
    <property type="entry name" value="FHA"/>
    <property type="match status" value="1"/>
</dbReference>
<proteinExistence type="predicted"/>
<keyword evidence="6" id="KW-0812">Transmembrane</keyword>
<evidence type="ECO:0000256" key="4">
    <source>
        <dbReference type="PROSITE-ProRule" id="PRU00289"/>
    </source>
</evidence>
<feature type="region of interest" description="Disordered" evidence="5">
    <location>
        <begin position="421"/>
        <end position="445"/>
    </location>
</feature>
<feature type="binding site" evidence="4">
    <location>
        <begin position="712"/>
        <end position="719"/>
    </location>
    <ligand>
        <name>ATP</name>
        <dbReference type="ChEBI" id="CHEBI:30616"/>
    </ligand>
</feature>
<feature type="domain" description="FHA" evidence="7">
    <location>
        <begin position="143"/>
        <end position="167"/>
    </location>
</feature>
<dbReference type="InterPro" id="IPR003593">
    <property type="entry name" value="AAA+_ATPase"/>
</dbReference>
<evidence type="ECO:0000313" key="9">
    <source>
        <dbReference type="EMBL" id="WGW10836.1"/>
    </source>
</evidence>
<dbReference type="PANTHER" id="PTHR22683:SF1">
    <property type="entry name" value="TYPE VII SECRETION SYSTEM PROTEIN ESSC"/>
    <property type="match status" value="1"/>
</dbReference>
<dbReference type="Gene3D" id="3.40.50.300">
    <property type="entry name" value="P-loop containing nucleotide triphosphate hydrolases"/>
    <property type="match status" value="3"/>
</dbReference>
<dbReference type="PANTHER" id="PTHR22683">
    <property type="entry name" value="SPORULATION PROTEIN RELATED"/>
    <property type="match status" value="1"/>
</dbReference>
<dbReference type="Proteomes" id="UP001209083">
    <property type="component" value="Chromosome"/>
</dbReference>
<keyword evidence="1" id="KW-0597">Phosphoprotein</keyword>
<feature type="domain" description="FtsK" evidence="8">
    <location>
        <begin position="694"/>
        <end position="884"/>
    </location>
</feature>
<feature type="binding site" evidence="4">
    <location>
        <begin position="1037"/>
        <end position="1044"/>
    </location>
    <ligand>
        <name>ATP</name>
        <dbReference type="ChEBI" id="CHEBI:30616"/>
    </ligand>
</feature>
<keyword evidence="6" id="KW-0472">Membrane</keyword>
<reference evidence="9 10" key="1">
    <citation type="submission" date="2023-05" db="EMBL/GenBank/DDBJ databases">
        <title>Lithophilousrod everest ZFBP1038 complete genpme.</title>
        <authorList>
            <person name="Tian M."/>
        </authorList>
    </citation>
    <scope>NUCLEOTIDE SEQUENCE [LARGE SCALE GENOMIC DNA]</scope>
    <source>
        <strain evidence="9 10">ZFBP1038</strain>
    </source>
</reference>
<dbReference type="CDD" id="cd01127">
    <property type="entry name" value="TrwB_TraG_TraD_VirD4"/>
    <property type="match status" value="1"/>
</dbReference>
<evidence type="ECO:0000313" key="10">
    <source>
        <dbReference type="Proteomes" id="UP001209083"/>
    </source>
</evidence>
<dbReference type="RefSeq" id="WP_349637619.1">
    <property type="nucleotide sequence ID" value="NZ_CP090958.1"/>
</dbReference>
<dbReference type="InterPro" id="IPR000253">
    <property type="entry name" value="FHA_dom"/>
</dbReference>
<dbReference type="SUPFAM" id="SSF52540">
    <property type="entry name" value="P-loop containing nucleoside triphosphate hydrolases"/>
    <property type="match status" value="3"/>
</dbReference>
<organism evidence="9 10">
    <name type="scientific">Saxibacter everestensis</name>
    <dbReference type="NCBI Taxonomy" id="2909229"/>
    <lineage>
        <taxon>Bacteria</taxon>
        <taxon>Bacillati</taxon>
        <taxon>Actinomycetota</taxon>
        <taxon>Actinomycetes</taxon>
        <taxon>Micrococcales</taxon>
        <taxon>Brevibacteriaceae</taxon>
        <taxon>Saxibacter</taxon>
    </lineage>
</organism>
<name>A0ABY8QPT6_9MICO</name>
<gene>
    <name evidence="9" type="ORF">LWF01_12005</name>
</gene>
<evidence type="ECO:0000256" key="2">
    <source>
        <dbReference type="ARBA" id="ARBA00022741"/>
    </source>
</evidence>
<dbReference type="PROSITE" id="PS50901">
    <property type="entry name" value="FTSK"/>
    <property type="match status" value="2"/>
</dbReference>
<evidence type="ECO:0000259" key="8">
    <source>
        <dbReference type="PROSITE" id="PS50901"/>
    </source>
</evidence>
<keyword evidence="10" id="KW-1185">Reference proteome</keyword>
<feature type="region of interest" description="Disordered" evidence="5">
    <location>
        <begin position="213"/>
        <end position="291"/>
    </location>
</feature>